<reference evidence="1 2" key="1">
    <citation type="journal article" date="2006" name="Science">
        <title>The genome of black cottonwood, Populus trichocarpa (Torr. &amp; Gray).</title>
        <authorList>
            <person name="Tuskan G.A."/>
            <person name="Difazio S."/>
            <person name="Jansson S."/>
            <person name="Bohlmann J."/>
            <person name="Grigoriev I."/>
            <person name="Hellsten U."/>
            <person name="Putnam N."/>
            <person name="Ralph S."/>
            <person name="Rombauts S."/>
            <person name="Salamov A."/>
            <person name="Schein J."/>
            <person name="Sterck L."/>
            <person name="Aerts A."/>
            <person name="Bhalerao R.R."/>
            <person name="Bhalerao R.P."/>
            <person name="Blaudez D."/>
            <person name="Boerjan W."/>
            <person name="Brun A."/>
            <person name="Brunner A."/>
            <person name="Busov V."/>
            <person name="Campbell M."/>
            <person name="Carlson J."/>
            <person name="Chalot M."/>
            <person name="Chapman J."/>
            <person name="Chen G.L."/>
            <person name="Cooper D."/>
            <person name="Coutinho P.M."/>
            <person name="Couturier J."/>
            <person name="Covert S."/>
            <person name="Cronk Q."/>
            <person name="Cunningham R."/>
            <person name="Davis J."/>
            <person name="Degroeve S."/>
            <person name="Dejardin A."/>
            <person name="Depamphilis C."/>
            <person name="Detter J."/>
            <person name="Dirks B."/>
            <person name="Dubchak I."/>
            <person name="Duplessis S."/>
            <person name="Ehlting J."/>
            <person name="Ellis B."/>
            <person name="Gendler K."/>
            <person name="Goodstein D."/>
            <person name="Gribskov M."/>
            <person name="Grimwood J."/>
            <person name="Groover A."/>
            <person name="Gunter L."/>
            <person name="Hamberger B."/>
            <person name="Heinze B."/>
            <person name="Helariutta Y."/>
            <person name="Henrissat B."/>
            <person name="Holligan D."/>
            <person name="Holt R."/>
            <person name="Huang W."/>
            <person name="Islam-Faridi N."/>
            <person name="Jones S."/>
            <person name="Jones-Rhoades M."/>
            <person name="Jorgensen R."/>
            <person name="Joshi C."/>
            <person name="Kangasjarvi J."/>
            <person name="Karlsson J."/>
            <person name="Kelleher C."/>
            <person name="Kirkpatrick R."/>
            <person name="Kirst M."/>
            <person name="Kohler A."/>
            <person name="Kalluri U."/>
            <person name="Larimer F."/>
            <person name="Leebens-Mack J."/>
            <person name="Leple J.C."/>
            <person name="Locascio P."/>
            <person name="Lou Y."/>
            <person name="Lucas S."/>
            <person name="Martin F."/>
            <person name="Montanini B."/>
            <person name="Napoli C."/>
            <person name="Nelson D.R."/>
            <person name="Nelson C."/>
            <person name="Nieminen K."/>
            <person name="Nilsson O."/>
            <person name="Pereda V."/>
            <person name="Peter G."/>
            <person name="Philippe R."/>
            <person name="Pilate G."/>
            <person name="Poliakov A."/>
            <person name="Razumovskaya J."/>
            <person name="Richardson P."/>
            <person name="Rinaldi C."/>
            <person name="Ritland K."/>
            <person name="Rouze P."/>
            <person name="Ryaboy D."/>
            <person name="Schmutz J."/>
            <person name="Schrader J."/>
            <person name="Segerman B."/>
            <person name="Shin H."/>
            <person name="Siddiqui A."/>
            <person name="Sterky F."/>
            <person name="Terry A."/>
            <person name="Tsai C.J."/>
            <person name="Uberbacher E."/>
            <person name="Unneberg P."/>
            <person name="Vahala J."/>
            <person name="Wall K."/>
            <person name="Wessler S."/>
            <person name="Yang G."/>
            <person name="Yin T."/>
            <person name="Douglas C."/>
            <person name="Marra M."/>
            <person name="Sandberg G."/>
            <person name="Van de Peer Y."/>
            <person name="Rokhsar D."/>
        </authorList>
    </citation>
    <scope>NUCLEOTIDE SEQUENCE [LARGE SCALE GENOMIC DNA]</scope>
    <source>
        <strain evidence="2">cv. Nisqually</strain>
    </source>
</reference>
<evidence type="ECO:0000313" key="1">
    <source>
        <dbReference type="EMBL" id="PNT44642.1"/>
    </source>
</evidence>
<proteinExistence type="predicted"/>
<keyword evidence="2" id="KW-1185">Reference proteome</keyword>
<gene>
    <name evidence="1" type="ORF">POPTR_003G095800</name>
</gene>
<organism evidence="1 2">
    <name type="scientific">Populus trichocarpa</name>
    <name type="common">Western balsam poplar</name>
    <name type="synonym">Populus balsamifera subsp. trichocarpa</name>
    <dbReference type="NCBI Taxonomy" id="3694"/>
    <lineage>
        <taxon>Eukaryota</taxon>
        <taxon>Viridiplantae</taxon>
        <taxon>Streptophyta</taxon>
        <taxon>Embryophyta</taxon>
        <taxon>Tracheophyta</taxon>
        <taxon>Spermatophyta</taxon>
        <taxon>Magnoliopsida</taxon>
        <taxon>eudicotyledons</taxon>
        <taxon>Gunneridae</taxon>
        <taxon>Pentapetalae</taxon>
        <taxon>rosids</taxon>
        <taxon>fabids</taxon>
        <taxon>Malpighiales</taxon>
        <taxon>Salicaceae</taxon>
        <taxon>Saliceae</taxon>
        <taxon>Populus</taxon>
    </lineage>
</organism>
<evidence type="ECO:0000313" key="2">
    <source>
        <dbReference type="Proteomes" id="UP000006729"/>
    </source>
</evidence>
<sequence>MQVECFYVNHKTPTNLLVLGRIFINQIVKNNSARSCIYVSDFMRTQVAECNAVVKQHLLRDGATFLHGKVSIITSIKSYGGEEKKRKRVSRCTLYPLR</sequence>
<dbReference type="Proteomes" id="UP000006729">
    <property type="component" value="Chromosome 3"/>
</dbReference>
<dbReference type="InParanoid" id="U5GM76"/>
<protein>
    <submittedName>
        <fullName evidence="1">Uncharacterized protein</fullName>
    </submittedName>
</protein>
<dbReference type="EMBL" id="CM009292">
    <property type="protein sequence ID" value="PNT44642.1"/>
    <property type="molecule type" value="Genomic_DNA"/>
</dbReference>
<dbReference type="AlphaFoldDB" id="U5GM76"/>
<dbReference type="HOGENOM" id="CLU_2337528_0_0_1"/>
<name>U5GM76_POPTR</name>
<accession>U5GM76</accession>